<evidence type="ECO:0008006" key="4">
    <source>
        <dbReference type="Google" id="ProtNLM"/>
    </source>
</evidence>
<gene>
    <name evidence="2" type="ORF">G2W53_042525</name>
</gene>
<reference evidence="2" key="1">
    <citation type="submission" date="2020-09" db="EMBL/GenBank/DDBJ databases">
        <title>Genome-Enabled Discovery of Anthraquinone Biosynthesis in Senna tora.</title>
        <authorList>
            <person name="Kang S.-H."/>
            <person name="Pandey R.P."/>
            <person name="Lee C.-M."/>
            <person name="Sim J.-S."/>
            <person name="Jeong J.-T."/>
            <person name="Choi B.-S."/>
            <person name="Jung M."/>
            <person name="Ginzburg D."/>
            <person name="Zhao K."/>
            <person name="Won S.Y."/>
            <person name="Oh T.-J."/>
            <person name="Yu Y."/>
            <person name="Kim N.-H."/>
            <person name="Lee O.R."/>
            <person name="Lee T.-H."/>
            <person name="Bashyal P."/>
            <person name="Kim T.-S."/>
            <person name="Lee W.-H."/>
            <person name="Kawkins C."/>
            <person name="Kim C.-K."/>
            <person name="Kim J.S."/>
            <person name="Ahn B.O."/>
            <person name="Rhee S.Y."/>
            <person name="Sohng J.K."/>
        </authorList>
    </citation>
    <scope>NUCLEOTIDE SEQUENCE</scope>
    <source>
        <tissue evidence="2">Leaf</tissue>
    </source>
</reference>
<name>A0A834SU11_9FABA</name>
<organism evidence="2 3">
    <name type="scientific">Senna tora</name>
    <dbReference type="NCBI Taxonomy" id="362788"/>
    <lineage>
        <taxon>Eukaryota</taxon>
        <taxon>Viridiplantae</taxon>
        <taxon>Streptophyta</taxon>
        <taxon>Embryophyta</taxon>
        <taxon>Tracheophyta</taxon>
        <taxon>Spermatophyta</taxon>
        <taxon>Magnoliopsida</taxon>
        <taxon>eudicotyledons</taxon>
        <taxon>Gunneridae</taxon>
        <taxon>Pentapetalae</taxon>
        <taxon>rosids</taxon>
        <taxon>fabids</taxon>
        <taxon>Fabales</taxon>
        <taxon>Fabaceae</taxon>
        <taxon>Caesalpinioideae</taxon>
        <taxon>Cassia clade</taxon>
        <taxon>Senna</taxon>
    </lineage>
</organism>
<dbReference type="AlphaFoldDB" id="A0A834SU11"/>
<dbReference type="InterPro" id="IPR040344">
    <property type="entry name" value="At3g17950-like"/>
</dbReference>
<proteinExistence type="predicted"/>
<keyword evidence="3" id="KW-1185">Reference proteome</keyword>
<dbReference type="Proteomes" id="UP000634136">
    <property type="component" value="Unassembled WGS sequence"/>
</dbReference>
<protein>
    <recommendedName>
        <fullName evidence="4">Secreted protein</fullName>
    </recommendedName>
</protein>
<accession>A0A834SU11</accession>
<evidence type="ECO:0000313" key="2">
    <source>
        <dbReference type="EMBL" id="KAF7803414.1"/>
    </source>
</evidence>
<dbReference type="OrthoDB" id="738796at2759"/>
<dbReference type="PANTHER" id="PTHR33544">
    <property type="entry name" value="DUF4005 DOMAIN-CONTAINING PROTEIN-RELATED"/>
    <property type="match status" value="1"/>
</dbReference>
<evidence type="ECO:0000313" key="3">
    <source>
        <dbReference type="Proteomes" id="UP000634136"/>
    </source>
</evidence>
<feature type="chain" id="PRO_5032326806" description="Secreted protein" evidence="1">
    <location>
        <begin position="22"/>
        <end position="128"/>
    </location>
</feature>
<comment type="caution">
    <text evidence="2">The sequence shown here is derived from an EMBL/GenBank/DDBJ whole genome shotgun (WGS) entry which is preliminary data.</text>
</comment>
<feature type="signal peptide" evidence="1">
    <location>
        <begin position="1"/>
        <end position="21"/>
    </location>
</feature>
<dbReference type="EMBL" id="JAAIUW010000013">
    <property type="protein sequence ID" value="KAF7803414.1"/>
    <property type="molecule type" value="Genomic_DNA"/>
</dbReference>
<sequence length="128" mass="13804">MPFGWPLGLSFLSMRLRVAESLPAAPAEPYSVVLHAPSSSFSSFSSSNLDTESSASFFQDNSVSLGRLIGIRGGGEGGRLYFPNSLRLELEKNGCEEVDRSGGNNSICIPILLDAFLKTSRTKKTSRN</sequence>
<keyword evidence="1" id="KW-0732">Signal</keyword>
<evidence type="ECO:0000256" key="1">
    <source>
        <dbReference type="SAM" id="SignalP"/>
    </source>
</evidence>
<dbReference type="PANTHER" id="PTHR33544:SF14">
    <property type="entry name" value="PROTEIN, PUTATIVE-RELATED"/>
    <property type="match status" value="1"/>
</dbReference>